<dbReference type="AlphaFoldDB" id="A0AAI8VDI9"/>
<feature type="transmembrane region" description="Helical" evidence="1">
    <location>
        <begin position="32"/>
        <end position="53"/>
    </location>
</feature>
<keyword evidence="1" id="KW-1133">Transmembrane helix</keyword>
<gene>
    <name evidence="2" type="ORF">KHLLAP_LOCUS2874</name>
</gene>
<comment type="caution">
    <text evidence="2">The sequence shown here is derived from an EMBL/GenBank/DDBJ whole genome shotgun (WGS) entry which is preliminary data.</text>
</comment>
<feature type="transmembrane region" description="Helical" evidence="1">
    <location>
        <begin position="6"/>
        <end position="25"/>
    </location>
</feature>
<feature type="transmembrane region" description="Helical" evidence="1">
    <location>
        <begin position="73"/>
        <end position="93"/>
    </location>
</feature>
<proteinExistence type="predicted"/>
<reference evidence="2" key="1">
    <citation type="submission" date="2023-10" db="EMBL/GenBank/DDBJ databases">
        <authorList>
            <person name="Hackl T."/>
        </authorList>
    </citation>
    <scope>NUCLEOTIDE SEQUENCE</scope>
</reference>
<keyword evidence="1" id="KW-0812">Transmembrane</keyword>
<protein>
    <submittedName>
        <fullName evidence="2">Uu.00g098000.m01.CDS01</fullName>
    </submittedName>
</protein>
<name>A0AAI8VDI9_9PEZI</name>
<keyword evidence="3" id="KW-1185">Reference proteome</keyword>
<organism evidence="2 3">
    <name type="scientific">Anthostomella pinea</name>
    <dbReference type="NCBI Taxonomy" id="933095"/>
    <lineage>
        <taxon>Eukaryota</taxon>
        <taxon>Fungi</taxon>
        <taxon>Dikarya</taxon>
        <taxon>Ascomycota</taxon>
        <taxon>Pezizomycotina</taxon>
        <taxon>Sordariomycetes</taxon>
        <taxon>Xylariomycetidae</taxon>
        <taxon>Xylariales</taxon>
        <taxon>Xylariaceae</taxon>
        <taxon>Anthostomella</taxon>
    </lineage>
</organism>
<accession>A0AAI8VDI9</accession>
<evidence type="ECO:0000313" key="3">
    <source>
        <dbReference type="Proteomes" id="UP001295740"/>
    </source>
</evidence>
<evidence type="ECO:0000256" key="1">
    <source>
        <dbReference type="SAM" id="Phobius"/>
    </source>
</evidence>
<dbReference type="EMBL" id="CAUWAG010000004">
    <property type="protein sequence ID" value="CAJ2502406.1"/>
    <property type="molecule type" value="Genomic_DNA"/>
</dbReference>
<sequence>MAIGYWYISIYLSIYLYAIWIDHYIILYIYEVISYIFILLAPVACMWLLYILIDYMILEVGPEKGLVSLPFLWQLFLVWFGLLMFGISALKIMDRGIWLLNRMARIMPFDRRQGRHSYLVRTFGPPEIVEAGS</sequence>
<evidence type="ECO:0000313" key="2">
    <source>
        <dbReference type="EMBL" id="CAJ2502406.1"/>
    </source>
</evidence>
<keyword evidence="1" id="KW-0472">Membrane</keyword>
<dbReference type="Proteomes" id="UP001295740">
    <property type="component" value="Unassembled WGS sequence"/>
</dbReference>